<proteinExistence type="predicted"/>
<name>A0A382Z178_9ZZZZ</name>
<organism evidence="1">
    <name type="scientific">marine metagenome</name>
    <dbReference type="NCBI Taxonomy" id="408172"/>
    <lineage>
        <taxon>unclassified sequences</taxon>
        <taxon>metagenomes</taxon>
        <taxon>ecological metagenomes</taxon>
    </lineage>
</organism>
<dbReference type="AlphaFoldDB" id="A0A382Z178"/>
<dbReference type="EMBL" id="UINC01179920">
    <property type="protein sequence ID" value="SVD88845.1"/>
    <property type="molecule type" value="Genomic_DNA"/>
</dbReference>
<evidence type="ECO:0000313" key="1">
    <source>
        <dbReference type="EMBL" id="SVD88845.1"/>
    </source>
</evidence>
<protein>
    <submittedName>
        <fullName evidence="1">Uncharacterized protein</fullName>
    </submittedName>
</protein>
<reference evidence="1" key="1">
    <citation type="submission" date="2018-05" db="EMBL/GenBank/DDBJ databases">
        <authorList>
            <person name="Lanie J.A."/>
            <person name="Ng W.-L."/>
            <person name="Kazmierczak K.M."/>
            <person name="Andrzejewski T.M."/>
            <person name="Davidsen T.M."/>
            <person name="Wayne K.J."/>
            <person name="Tettelin H."/>
            <person name="Glass J.I."/>
            <person name="Rusch D."/>
            <person name="Podicherti R."/>
            <person name="Tsui H.-C.T."/>
            <person name="Winkler M.E."/>
        </authorList>
    </citation>
    <scope>NUCLEOTIDE SEQUENCE</scope>
</reference>
<feature type="non-terminal residue" evidence="1">
    <location>
        <position position="252"/>
    </location>
</feature>
<gene>
    <name evidence="1" type="ORF">METZ01_LOCUS441699</name>
</gene>
<sequence length="252" mass="28913">MKNIVLIIFFCIIFSSTEYKKIKSTKFYDLNGIIPNSINLNEFILDFDKITKIKHYSKSQEYNNILVFGRNIILHYNVNNIPSSMSNNYHHGEFKNSSPSISLESAKIIVRNDFPIENFIFKNVNLIYYVKDDVALLVHHMDAVSYSKAYRYLISAHNGDVVKKWSLIHNDGPTIGSGENLLDEWVNTLHVYEGTSFESMGDLISPNLICEEYCWDYGDCDGGNYDNCVLSYSPGNCPENYLEDCNGQCFHS</sequence>
<accession>A0A382Z178</accession>